<feature type="domain" description="Glycosyltransferase subfamily 4-like N-terminal" evidence="4">
    <location>
        <begin position="13"/>
        <end position="165"/>
    </location>
</feature>
<dbReference type="InParanoid" id="A0A414NGJ6"/>
<dbReference type="Gene3D" id="3.40.50.2000">
    <property type="entry name" value="Glycogen Phosphorylase B"/>
    <property type="match status" value="2"/>
</dbReference>
<dbReference type="Pfam" id="PF00534">
    <property type="entry name" value="Glycos_transf_1"/>
    <property type="match status" value="1"/>
</dbReference>
<feature type="domain" description="Glycosyl transferase family 1" evidence="3">
    <location>
        <begin position="176"/>
        <end position="292"/>
    </location>
</feature>
<evidence type="ECO:0000259" key="3">
    <source>
        <dbReference type="Pfam" id="PF00534"/>
    </source>
</evidence>
<dbReference type="Pfam" id="PF13439">
    <property type="entry name" value="Glyco_transf_4"/>
    <property type="match status" value="1"/>
</dbReference>
<dbReference type="PANTHER" id="PTHR12526">
    <property type="entry name" value="GLYCOSYLTRANSFERASE"/>
    <property type="match status" value="1"/>
</dbReference>
<comment type="caution">
    <text evidence="5">The sequence shown here is derived from an EMBL/GenBank/DDBJ whole genome shotgun (WGS) entry which is preliminary data.</text>
</comment>
<dbReference type="SUPFAM" id="SSF53756">
    <property type="entry name" value="UDP-Glycosyltransferase/glycogen phosphorylase"/>
    <property type="match status" value="1"/>
</dbReference>
<name>A0A414NGJ6_9ACTN</name>
<evidence type="ECO:0000313" key="6">
    <source>
        <dbReference type="Proteomes" id="UP000283983"/>
    </source>
</evidence>
<accession>A0A414NGJ6</accession>
<evidence type="ECO:0000313" key="5">
    <source>
        <dbReference type="EMBL" id="RHF38882.1"/>
    </source>
</evidence>
<keyword evidence="1" id="KW-0328">Glycosyltransferase</keyword>
<keyword evidence="2 5" id="KW-0808">Transferase</keyword>
<proteinExistence type="predicted"/>
<sequence>MNVCMVVYNLVNNGIGKVVLTYSAELIRHGHAVTVIVGGPCEQEKVDEAVACGIVVKQLPNKKSNTLAYFKSLGKALDEGRFDVCHVHGNSGMVFPELVIAKRSRAVAVACHCHNTGCEHPVLHRVLRPLVPRLCDCMLACSDEAGKWLFGDAGFSVIPNSFELDKFRFDPQARLELRGAYGIGEDVYILGNVARLNPEKNHVFLIKIFEEFHAEHPESVLLIAGGGPGEKDVRAVVEASPASDSIMLLGNVKDPAKLYSAMDCFVFPSIHEGLGIVLVEAQLAGLECFVSSDVPLGACVSDRFHAIPLTETAARWAGEIAAMALRSHDRGKDSFHVGSLEPFDIRSSYRLLEGAYEVALDRKGGRE</sequence>
<dbReference type="FunCoup" id="A0A414NGJ6">
    <property type="interactions" value="113"/>
</dbReference>
<dbReference type="Proteomes" id="UP000283983">
    <property type="component" value="Unassembled WGS sequence"/>
</dbReference>
<dbReference type="AlphaFoldDB" id="A0A414NGJ6"/>
<organism evidence="5 6">
    <name type="scientific">Collinsella intestinalis</name>
    <dbReference type="NCBI Taxonomy" id="147207"/>
    <lineage>
        <taxon>Bacteria</taxon>
        <taxon>Bacillati</taxon>
        <taxon>Actinomycetota</taxon>
        <taxon>Coriobacteriia</taxon>
        <taxon>Coriobacteriales</taxon>
        <taxon>Coriobacteriaceae</taxon>
        <taxon>Collinsella</taxon>
    </lineage>
</organism>
<dbReference type="GO" id="GO:0016757">
    <property type="term" value="F:glycosyltransferase activity"/>
    <property type="evidence" value="ECO:0007669"/>
    <property type="project" value="UniProtKB-KW"/>
</dbReference>
<evidence type="ECO:0000256" key="1">
    <source>
        <dbReference type="ARBA" id="ARBA00022676"/>
    </source>
</evidence>
<dbReference type="EMBL" id="QSLJ01000001">
    <property type="protein sequence ID" value="RHF38882.1"/>
    <property type="molecule type" value="Genomic_DNA"/>
</dbReference>
<dbReference type="InterPro" id="IPR028098">
    <property type="entry name" value="Glyco_trans_4-like_N"/>
</dbReference>
<dbReference type="InterPro" id="IPR001296">
    <property type="entry name" value="Glyco_trans_1"/>
</dbReference>
<reference evidence="5 6" key="1">
    <citation type="submission" date="2018-08" db="EMBL/GenBank/DDBJ databases">
        <title>A genome reference for cultivated species of the human gut microbiota.</title>
        <authorList>
            <person name="Zou Y."/>
            <person name="Xue W."/>
            <person name="Luo G."/>
        </authorList>
    </citation>
    <scope>NUCLEOTIDE SEQUENCE [LARGE SCALE GENOMIC DNA]</scope>
    <source>
        <strain evidence="5 6">AM25-33</strain>
    </source>
</reference>
<dbReference type="RefSeq" id="WP_118103371.1">
    <property type="nucleotide sequence ID" value="NZ_CABJEU010000001.1"/>
</dbReference>
<protein>
    <submittedName>
        <fullName evidence="5">Glycosyltransferase family 1 protein</fullName>
    </submittedName>
</protein>
<evidence type="ECO:0000256" key="2">
    <source>
        <dbReference type="ARBA" id="ARBA00022679"/>
    </source>
</evidence>
<evidence type="ECO:0000259" key="4">
    <source>
        <dbReference type="Pfam" id="PF13439"/>
    </source>
</evidence>
<gene>
    <name evidence="5" type="ORF">DW682_04180</name>
</gene>
<keyword evidence="6" id="KW-1185">Reference proteome</keyword>